<name>A0A3N4IF55_ASCIM</name>
<evidence type="ECO:0000313" key="7">
    <source>
        <dbReference type="Proteomes" id="UP000275078"/>
    </source>
</evidence>
<protein>
    <submittedName>
        <fullName evidence="6">Peroxisomal biogenesis factor 11</fullName>
    </submittedName>
</protein>
<evidence type="ECO:0000313" key="6">
    <source>
        <dbReference type="EMBL" id="RPA84755.1"/>
    </source>
</evidence>
<evidence type="ECO:0000256" key="4">
    <source>
        <dbReference type="ARBA" id="ARBA00046271"/>
    </source>
</evidence>
<evidence type="ECO:0000256" key="3">
    <source>
        <dbReference type="ARBA" id="ARBA00023140"/>
    </source>
</evidence>
<gene>
    <name evidence="6" type="ORF">BJ508DRAFT_412504</name>
</gene>
<dbReference type="InterPro" id="IPR008733">
    <property type="entry name" value="PEX11"/>
</dbReference>
<keyword evidence="5" id="KW-1133">Transmembrane helix</keyword>
<dbReference type="GO" id="GO:0005778">
    <property type="term" value="C:peroxisomal membrane"/>
    <property type="evidence" value="ECO:0007669"/>
    <property type="project" value="UniProtKB-SubCell"/>
</dbReference>
<accession>A0A3N4IF55</accession>
<dbReference type="Proteomes" id="UP000275078">
    <property type="component" value="Unassembled WGS sequence"/>
</dbReference>
<dbReference type="OrthoDB" id="411017at2759"/>
<evidence type="ECO:0000256" key="1">
    <source>
        <dbReference type="ARBA" id="ARBA00022593"/>
    </source>
</evidence>
<proteinExistence type="predicted"/>
<dbReference type="Pfam" id="PF05648">
    <property type="entry name" value="PEX11"/>
    <property type="match status" value="1"/>
</dbReference>
<evidence type="ECO:0000256" key="2">
    <source>
        <dbReference type="ARBA" id="ARBA00023136"/>
    </source>
</evidence>
<keyword evidence="3" id="KW-0576">Peroxisome</keyword>
<keyword evidence="7" id="KW-1185">Reference proteome</keyword>
<keyword evidence="5" id="KW-0812">Transmembrane</keyword>
<dbReference type="EMBL" id="ML119657">
    <property type="protein sequence ID" value="RPA84755.1"/>
    <property type="molecule type" value="Genomic_DNA"/>
</dbReference>
<keyword evidence="1" id="KW-0962">Peroxisome biogenesis</keyword>
<evidence type="ECO:0000256" key="5">
    <source>
        <dbReference type="SAM" id="Phobius"/>
    </source>
</evidence>
<dbReference type="AlphaFoldDB" id="A0A3N4IF55"/>
<keyword evidence="2 5" id="KW-0472">Membrane</keyword>
<organism evidence="6 7">
    <name type="scientific">Ascobolus immersus RN42</name>
    <dbReference type="NCBI Taxonomy" id="1160509"/>
    <lineage>
        <taxon>Eukaryota</taxon>
        <taxon>Fungi</taxon>
        <taxon>Dikarya</taxon>
        <taxon>Ascomycota</taxon>
        <taxon>Pezizomycotina</taxon>
        <taxon>Pezizomycetes</taxon>
        <taxon>Pezizales</taxon>
        <taxon>Ascobolaceae</taxon>
        <taxon>Ascobolus</taxon>
    </lineage>
</organism>
<feature type="transmembrane region" description="Helical" evidence="5">
    <location>
        <begin position="135"/>
        <end position="155"/>
    </location>
</feature>
<dbReference type="PANTHER" id="PTHR12652">
    <property type="entry name" value="PEROXISOMAL BIOGENESIS FACTOR 11"/>
    <property type="match status" value="1"/>
</dbReference>
<dbReference type="PANTHER" id="PTHR12652:SF50">
    <property type="entry name" value="PEROXIN 11"/>
    <property type="match status" value="1"/>
</dbReference>
<reference evidence="6 7" key="1">
    <citation type="journal article" date="2018" name="Nat. Ecol. Evol.">
        <title>Pezizomycetes genomes reveal the molecular basis of ectomycorrhizal truffle lifestyle.</title>
        <authorList>
            <person name="Murat C."/>
            <person name="Payen T."/>
            <person name="Noel B."/>
            <person name="Kuo A."/>
            <person name="Morin E."/>
            <person name="Chen J."/>
            <person name="Kohler A."/>
            <person name="Krizsan K."/>
            <person name="Balestrini R."/>
            <person name="Da Silva C."/>
            <person name="Montanini B."/>
            <person name="Hainaut M."/>
            <person name="Levati E."/>
            <person name="Barry K.W."/>
            <person name="Belfiori B."/>
            <person name="Cichocki N."/>
            <person name="Clum A."/>
            <person name="Dockter R.B."/>
            <person name="Fauchery L."/>
            <person name="Guy J."/>
            <person name="Iotti M."/>
            <person name="Le Tacon F."/>
            <person name="Lindquist E.A."/>
            <person name="Lipzen A."/>
            <person name="Malagnac F."/>
            <person name="Mello A."/>
            <person name="Molinier V."/>
            <person name="Miyauchi S."/>
            <person name="Poulain J."/>
            <person name="Riccioni C."/>
            <person name="Rubini A."/>
            <person name="Sitrit Y."/>
            <person name="Splivallo R."/>
            <person name="Traeger S."/>
            <person name="Wang M."/>
            <person name="Zifcakova L."/>
            <person name="Wipf D."/>
            <person name="Zambonelli A."/>
            <person name="Paolocci F."/>
            <person name="Nowrousian M."/>
            <person name="Ottonello S."/>
            <person name="Baldrian P."/>
            <person name="Spatafora J.W."/>
            <person name="Henrissat B."/>
            <person name="Nagy L.G."/>
            <person name="Aury J.M."/>
            <person name="Wincker P."/>
            <person name="Grigoriev I.V."/>
            <person name="Bonfante P."/>
            <person name="Martin F.M."/>
        </authorList>
    </citation>
    <scope>NUCLEOTIDE SEQUENCE [LARGE SCALE GENOMIC DNA]</scope>
    <source>
        <strain evidence="6 7">RN42</strain>
    </source>
</reference>
<dbReference type="STRING" id="1160509.A0A3N4IF55"/>
<sequence>MAVDAFTYHPTVAHYLRFVATTIGRDKCLRLIQYFARFLSFYLYRKGHTSETVRIFNTIKAQLGLTRKIMRVGKNVEHFKAAGEAVDKRGVDPITRYLSVGRQLGYGGYLTFDALTVLDAAGIYKYAAAKKFQRWAYKFWLAGIVFSIVSGIYSLNKMKEKTRRAEKAVVPSGTEVMKLEKEKKVLNLQLLSDIADFCIPSSALGYLNLDDGFVGLAGMVSSYIGLQGAWNKTA</sequence>
<comment type="subcellular location">
    <subcellularLocation>
        <location evidence="4">Peroxisome membrane</location>
    </subcellularLocation>
</comment>
<dbReference type="GO" id="GO:0016559">
    <property type="term" value="P:peroxisome fission"/>
    <property type="evidence" value="ECO:0007669"/>
    <property type="project" value="InterPro"/>
</dbReference>